<dbReference type="Proteomes" id="UP001626550">
    <property type="component" value="Unassembled WGS sequence"/>
</dbReference>
<dbReference type="GO" id="GO:0005840">
    <property type="term" value="C:ribosome"/>
    <property type="evidence" value="ECO:0007669"/>
    <property type="project" value="UniProtKB-KW"/>
</dbReference>
<organism evidence="6 7">
    <name type="scientific">Cichlidogyrus casuarinus</name>
    <dbReference type="NCBI Taxonomy" id="1844966"/>
    <lineage>
        <taxon>Eukaryota</taxon>
        <taxon>Metazoa</taxon>
        <taxon>Spiralia</taxon>
        <taxon>Lophotrochozoa</taxon>
        <taxon>Platyhelminthes</taxon>
        <taxon>Monogenea</taxon>
        <taxon>Monopisthocotylea</taxon>
        <taxon>Dactylogyridea</taxon>
        <taxon>Ancyrocephalidae</taxon>
        <taxon>Cichlidogyrus</taxon>
    </lineage>
</organism>
<keyword evidence="5" id="KW-0687">Ribonucleoprotein</keyword>
<proteinExistence type="inferred from homology"/>
<dbReference type="Gene3D" id="3.30.420.80">
    <property type="entry name" value="Ribosomal protein S11"/>
    <property type="match status" value="1"/>
</dbReference>
<dbReference type="PANTHER" id="PTHR12899:SF3">
    <property type="entry name" value="LARGE RIBOSOMAL SUBUNIT PROTEIN UL18M"/>
    <property type="match status" value="1"/>
</dbReference>
<keyword evidence="7" id="KW-1185">Reference proteome</keyword>
<evidence type="ECO:0000313" key="7">
    <source>
        <dbReference type="Proteomes" id="UP001626550"/>
    </source>
</evidence>
<comment type="subcellular location">
    <subcellularLocation>
        <location evidence="1">Mitochondrion</location>
    </subcellularLocation>
</comment>
<dbReference type="InterPro" id="IPR005484">
    <property type="entry name" value="Ribosomal_uL18_bac/plant/anim"/>
</dbReference>
<dbReference type="PANTHER" id="PTHR12899">
    <property type="entry name" value="39S RIBOSOMAL PROTEIN L18, MITOCHONDRIAL"/>
    <property type="match status" value="1"/>
</dbReference>
<dbReference type="GO" id="GO:0005739">
    <property type="term" value="C:mitochondrion"/>
    <property type="evidence" value="ECO:0007669"/>
    <property type="project" value="UniProtKB-SubCell"/>
</dbReference>
<gene>
    <name evidence="6" type="primary">MRPL18</name>
    <name evidence="6" type="ORF">Ciccas_006468</name>
</gene>
<dbReference type="CDD" id="cd00432">
    <property type="entry name" value="Ribosomal_L18_L5e"/>
    <property type="match status" value="1"/>
</dbReference>
<evidence type="ECO:0000256" key="4">
    <source>
        <dbReference type="ARBA" id="ARBA00023128"/>
    </source>
</evidence>
<protein>
    <submittedName>
        <fullName evidence="6">Mitochondrial ribosomal protein L18</fullName>
    </submittedName>
</protein>
<keyword evidence="4" id="KW-0496">Mitochondrion</keyword>
<comment type="similarity">
    <text evidence="2">Belongs to the universal ribosomal protein uL18 family.</text>
</comment>
<comment type="caution">
    <text evidence="6">The sequence shown here is derived from an EMBL/GenBank/DDBJ whole genome shotgun (WGS) entry which is preliminary data.</text>
</comment>
<evidence type="ECO:0000256" key="2">
    <source>
        <dbReference type="ARBA" id="ARBA00007116"/>
    </source>
</evidence>
<dbReference type="EMBL" id="JBJKFK010000874">
    <property type="protein sequence ID" value="KAL3314903.1"/>
    <property type="molecule type" value="Genomic_DNA"/>
</dbReference>
<dbReference type="InterPro" id="IPR036967">
    <property type="entry name" value="Ribosomal_uS11_sf"/>
</dbReference>
<evidence type="ECO:0000313" key="6">
    <source>
        <dbReference type="EMBL" id="KAL3314903.1"/>
    </source>
</evidence>
<accession>A0ABD2Q5N3</accession>
<keyword evidence="3 6" id="KW-0689">Ribosomal protein</keyword>
<dbReference type="GO" id="GO:1990904">
    <property type="term" value="C:ribonucleoprotein complex"/>
    <property type="evidence" value="ECO:0007669"/>
    <property type="project" value="UniProtKB-KW"/>
</dbReference>
<sequence length="226" mass="26262">MKHHTLGLVRHRNDSVVVSASTEENSINNRLYSCVDVNAAKNVGLILARRMHQCGLNEVFFDFEEQSNTNQSIQVFTKALTDSGIQLIEEPLLKAPEQIGIDYDSLSNEQKRKLYPSLIEELRTNPDWDSIKYPYSLRPVGDGLKRRKNAHQILSKVREGMVWDPFYKRMIKPEHIPSWEIELNEQRIKDANKEQMQNKAIRQRSERPEPVAKLVTPKKWKIVSDL</sequence>
<dbReference type="SUPFAM" id="SSF53137">
    <property type="entry name" value="Translational machinery components"/>
    <property type="match status" value="1"/>
</dbReference>
<reference evidence="6 7" key="1">
    <citation type="submission" date="2024-11" db="EMBL/GenBank/DDBJ databases">
        <title>Adaptive evolution of stress response genes in parasites aligns with host niche diversity.</title>
        <authorList>
            <person name="Hahn C."/>
            <person name="Resl P."/>
        </authorList>
    </citation>
    <scope>NUCLEOTIDE SEQUENCE [LARGE SCALE GENOMIC DNA]</scope>
    <source>
        <strain evidence="6">EGGRZ-B1_66</strain>
        <tissue evidence="6">Body</tissue>
    </source>
</reference>
<dbReference type="AlphaFoldDB" id="A0ABD2Q5N3"/>
<dbReference type="InterPro" id="IPR057268">
    <property type="entry name" value="Ribosomal_L18"/>
</dbReference>
<evidence type="ECO:0000256" key="5">
    <source>
        <dbReference type="ARBA" id="ARBA00023274"/>
    </source>
</evidence>
<name>A0ABD2Q5N3_9PLAT</name>
<evidence type="ECO:0000256" key="1">
    <source>
        <dbReference type="ARBA" id="ARBA00004173"/>
    </source>
</evidence>
<evidence type="ECO:0000256" key="3">
    <source>
        <dbReference type="ARBA" id="ARBA00022980"/>
    </source>
</evidence>